<organism evidence="10 11">
    <name type="scientific">Peptostreptococcus anaerobius</name>
    <dbReference type="NCBI Taxonomy" id="1261"/>
    <lineage>
        <taxon>Bacteria</taxon>
        <taxon>Bacillati</taxon>
        <taxon>Bacillota</taxon>
        <taxon>Clostridia</taxon>
        <taxon>Peptostreptococcales</taxon>
        <taxon>Peptostreptococcaceae</taxon>
        <taxon>Peptostreptococcus</taxon>
    </lineage>
</organism>
<dbReference type="PANTHER" id="PTHR45711">
    <property type="entry name" value="CHLORIDE CHANNEL PROTEIN"/>
    <property type="match status" value="1"/>
</dbReference>
<dbReference type="Pfam" id="PF00654">
    <property type="entry name" value="Voltage_CLC"/>
    <property type="match status" value="1"/>
</dbReference>
<keyword evidence="6 8" id="KW-0472">Membrane</keyword>
<evidence type="ECO:0000256" key="7">
    <source>
        <dbReference type="ARBA" id="ARBA00023214"/>
    </source>
</evidence>
<dbReference type="eggNOG" id="COG0038">
    <property type="taxonomic scope" value="Bacteria"/>
</dbReference>
<dbReference type="PROSITE" id="PS51202">
    <property type="entry name" value="RCK_C"/>
    <property type="match status" value="1"/>
</dbReference>
<keyword evidence="2" id="KW-0813">Transport</keyword>
<dbReference type="GO" id="GO:0005247">
    <property type="term" value="F:voltage-gated chloride channel activity"/>
    <property type="evidence" value="ECO:0007669"/>
    <property type="project" value="TreeGrafter"/>
</dbReference>
<keyword evidence="5" id="KW-0406">Ion transport</keyword>
<dbReference type="PRINTS" id="PR00762">
    <property type="entry name" value="CLCHANNEL"/>
</dbReference>
<feature type="transmembrane region" description="Helical" evidence="8">
    <location>
        <begin position="370"/>
        <end position="396"/>
    </location>
</feature>
<name>A0A135YMK8_9FIRM</name>
<feature type="transmembrane region" description="Helical" evidence="8">
    <location>
        <begin position="340"/>
        <end position="364"/>
    </location>
</feature>
<feature type="transmembrane region" description="Helical" evidence="8">
    <location>
        <begin position="405"/>
        <end position="422"/>
    </location>
</feature>
<dbReference type="Pfam" id="PF02080">
    <property type="entry name" value="TrkA_C"/>
    <property type="match status" value="1"/>
</dbReference>
<dbReference type="GO" id="GO:0005886">
    <property type="term" value="C:plasma membrane"/>
    <property type="evidence" value="ECO:0007669"/>
    <property type="project" value="TreeGrafter"/>
</dbReference>
<dbReference type="GO" id="GO:0006813">
    <property type="term" value="P:potassium ion transport"/>
    <property type="evidence" value="ECO:0007669"/>
    <property type="project" value="InterPro"/>
</dbReference>
<gene>
    <name evidence="10" type="ORF">HMPREF3195_01724</name>
</gene>
<dbReference type="InterPro" id="IPR006037">
    <property type="entry name" value="RCK_C"/>
</dbReference>
<dbReference type="eggNOG" id="COG0569">
    <property type="taxonomic scope" value="Bacteria"/>
</dbReference>
<feature type="transmembrane region" description="Helical" evidence="8">
    <location>
        <begin position="166"/>
        <end position="189"/>
    </location>
</feature>
<evidence type="ECO:0000259" key="9">
    <source>
        <dbReference type="PROSITE" id="PS51202"/>
    </source>
</evidence>
<evidence type="ECO:0000256" key="6">
    <source>
        <dbReference type="ARBA" id="ARBA00023136"/>
    </source>
</evidence>
<evidence type="ECO:0000256" key="2">
    <source>
        <dbReference type="ARBA" id="ARBA00022448"/>
    </source>
</evidence>
<feature type="domain" description="RCK C-terminal" evidence="9">
    <location>
        <begin position="440"/>
        <end position="522"/>
    </location>
</feature>
<dbReference type="InterPro" id="IPR014743">
    <property type="entry name" value="Cl-channel_core"/>
</dbReference>
<dbReference type="CDD" id="cd01031">
    <property type="entry name" value="EriC"/>
    <property type="match status" value="1"/>
</dbReference>
<dbReference type="Gene3D" id="1.10.3080.10">
    <property type="entry name" value="Clc chloride channel"/>
    <property type="match status" value="1"/>
</dbReference>
<protein>
    <submittedName>
        <fullName evidence="10">Chloride transporter, ClC family</fullName>
    </submittedName>
</protein>
<evidence type="ECO:0000313" key="10">
    <source>
        <dbReference type="EMBL" id="KXI10604.1"/>
    </source>
</evidence>
<sequence length="526" mass="57404">MGAKVVFKKKNENVMTILKRSSGLKYKMIIHSFVVGLLAGGIIVGYRLLGEVLLKSFKKAYIFAENGPIYIVGIFLLLAIMAYFVAYCVRQEPNISGSGIPQVEGAITKRISTNWKKVLFYKFFGGIVALAAGLSVGREGPSIQMGASVGEGVSKFTNKLDYEHKYLMTSGASAGLAAAFNAPLAGVMFALEEVHKNFSPIVLLSAMVSAVTADVITKSILGINPALMFKHLNIMPIKYYWSLIILGIVLGICGYIFNHGVIFSKHLYKKMPIRLEHKILIPFMFSGLVGLTFPVLLGGGHDIIVNMQVLHLTIFMTFAFLVIKYIFTFVAFGSGVPGGIFLPLLGIGALAGNLVGLVCIKLGVPQDYLVNFAVLAMAGHFAATVKAPITGIILIFEMTGTFEHLLPLSIVVFVALIVSDLLNVEPVYDMLLEDILKGNHTGYEGQPDKKTLIEFSVQMTSQIEGNMVKDIEWPDDCLLVSIKRASKEIIPRGNTQILEGDMITVMVNQTESARMIDYFTAITSHI</sequence>
<evidence type="ECO:0000256" key="4">
    <source>
        <dbReference type="ARBA" id="ARBA00022989"/>
    </source>
</evidence>
<proteinExistence type="predicted"/>
<dbReference type="STRING" id="1261.HMPREF3195_01724"/>
<evidence type="ECO:0000256" key="3">
    <source>
        <dbReference type="ARBA" id="ARBA00022692"/>
    </source>
</evidence>
<dbReference type="SUPFAM" id="SSF116726">
    <property type="entry name" value="TrkA C-terminal domain-like"/>
    <property type="match status" value="1"/>
</dbReference>
<feature type="transmembrane region" description="Helical" evidence="8">
    <location>
        <begin position="279"/>
        <end position="297"/>
    </location>
</feature>
<dbReference type="GO" id="GO:0008324">
    <property type="term" value="F:monoatomic cation transmembrane transporter activity"/>
    <property type="evidence" value="ECO:0007669"/>
    <property type="project" value="InterPro"/>
</dbReference>
<keyword evidence="7" id="KW-0868">Chloride</keyword>
<keyword evidence="3 8" id="KW-0812">Transmembrane</keyword>
<feature type="transmembrane region" description="Helical" evidence="8">
    <location>
        <begin position="309"/>
        <end position="333"/>
    </location>
</feature>
<comment type="subcellular location">
    <subcellularLocation>
        <location evidence="1">Membrane</location>
        <topology evidence="1">Multi-pass membrane protein</topology>
    </subcellularLocation>
</comment>
<evidence type="ECO:0000256" key="1">
    <source>
        <dbReference type="ARBA" id="ARBA00004141"/>
    </source>
</evidence>
<evidence type="ECO:0000256" key="5">
    <source>
        <dbReference type="ARBA" id="ARBA00023065"/>
    </source>
</evidence>
<feature type="transmembrane region" description="Helical" evidence="8">
    <location>
        <begin position="239"/>
        <end position="258"/>
    </location>
</feature>
<feature type="transmembrane region" description="Helical" evidence="8">
    <location>
        <begin position="119"/>
        <end position="137"/>
    </location>
</feature>
<dbReference type="Proteomes" id="UP000070326">
    <property type="component" value="Unassembled WGS sequence"/>
</dbReference>
<feature type="transmembrane region" description="Helical" evidence="8">
    <location>
        <begin position="69"/>
        <end position="89"/>
    </location>
</feature>
<dbReference type="SUPFAM" id="SSF81340">
    <property type="entry name" value="Clc chloride channel"/>
    <property type="match status" value="1"/>
</dbReference>
<feature type="transmembrane region" description="Helical" evidence="8">
    <location>
        <begin position="201"/>
        <end position="227"/>
    </location>
</feature>
<dbReference type="InterPro" id="IPR036721">
    <property type="entry name" value="RCK_C_sf"/>
</dbReference>
<dbReference type="EMBL" id="LSQZ01000087">
    <property type="protein sequence ID" value="KXI10604.1"/>
    <property type="molecule type" value="Genomic_DNA"/>
</dbReference>
<reference evidence="10 11" key="1">
    <citation type="submission" date="2016-02" db="EMBL/GenBank/DDBJ databases">
        <authorList>
            <person name="Wen L."/>
            <person name="He K."/>
            <person name="Yang H."/>
        </authorList>
    </citation>
    <scope>NUCLEOTIDE SEQUENCE [LARGE SCALE GENOMIC DNA]</scope>
    <source>
        <strain evidence="10 11">MJR8628A</strain>
    </source>
</reference>
<dbReference type="Gene3D" id="3.30.70.1450">
    <property type="entry name" value="Regulator of K+ conductance, C-terminal domain"/>
    <property type="match status" value="1"/>
</dbReference>
<feature type="transmembrane region" description="Helical" evidence="8">
    <location>
        <begin position="28"/>
        <end position="49"/>
    </location>
</feature>
<dbReference type="AlphaFoldDB" id="A0A135YMK8"/>
<dbReference type="PATRIC" id="fig|1261.3.peg.1694"/>
<evidence type="ECO:0000256" key="8">
    <source>
        <dbReference type="SAM" id="Phobius"/>
    </source>
</evidence>
<dbReference type="InterPro" id="IPR001807">
    <property type="entry name" value="ClC"/>
</dbReference>
<dbReference type="PANTHER" id="PTHR45711:SF6">
    <property type="entry name" value="CHLORIDE CHANNEL PROTEIN"/>
    <property type="match status" value="1"/>
</dbReference>
<comment type="caution">
    <text evidence="10">The sequence shown here is derived from an EMBL/GenBank/DDBJ whole genome shotgun (WGS) entry which is preliminary data.</text>
</comment>
<evidence type="ECO:0000313" key="11">
    <source>
        <dbReference type="Proteomes" id="UP000070326"/>
    </source>
</evidence>
<keyword evidence="4 8" id="KW-1133">Transmembrane helix</keyword>
<accession>A0A135YMK8</accession>